<dbReference type="EMBL" id="JABDJR010000619">
    <property type="protein sequence ID" value="NNF08140.1"/>
    <property type="molecule type" value="Genomic_DNA"/>
</dbReference>
<evidence type="ECO:0000259" key="1">
    <source>
        <dbReference type="Pfam" id="PF12706"/>
    </source>
</evidence>
<feature type="non-terminal residue" evidence="2">
    <location>
        <position position="226"/>
    </location>
</feature>
<dbReference type="InterPro" id="IPR036866">
    <property type="entry name" value="RibonucZ/Hydroxyglut_hydro"/>
</dbReference>
<protein>
    <submittedName>
        <fullName evidence="2">MBL fold metallo-hydrolase</fullName>
    </submittedName>
</protein>
<dbReference type="PANTHER" id="PTHR42663:SF4">
    <property type="entry name" value="SLL1036 PROTEIN"/>
    <property type="match status" value="1"/>
</dbReference>
<dbReference type="Proteomes" id="UP000547674">
    <property type="component" value="Unassembled WGS sequence"/>
</dbReference>
<name>A0A7Y2EBR8_UNCEI</name>
<accession>A0A7Y2EBR8</accession>
<evidence type="ECO:0000313" key="3">
    <source>
        <dbReference type="Proteomes" id="UP000547674"/>
    </source>
</evidence>
<sequence length="226" mass="24738">MTTAQTNLFQEGTLTVLGARGSAPASGSDFQKFGGHTSSMLARSSHAFVFLDAGTGIVDAGERIVQDKAAPKSIHFFVTHFHWDHVAGLPMFRPLHRPEFHITFHLAPEFLSMGKAAVSGLFAAPYFPVAWEDLVAKIEFQSMAEAVDIDSLTVSRTKLNHPGGATGYRINGPRHSVALITDNEHETEGTPASVVTFCEKVDHLFYDAHFTPDEYEAHSGWGHSTW</sequence>
<keyword evidence="2" id="KW-0378">Hydrolase</keyword>
<gene>
    <name evidence="2" type="ORF">HKN21_15355</name>
</gene>
<dbReference type="Pfam" id="PF12706">
    <property type="entry name" value="Lactamase_B_2"/>
    <property type="match status" value="1"/>
</dbReference>
<comment type="caution">
    <text evidence="2">The sequence shown here is derived from an EMBL/GenBank/DDBJ whole genome shotgun (WGS) entry which is preliminary data.</text>
</comment>
<proteinExistence type="predicted"/>
<feature type="domain" description="Metallo-beta-lactamase" evidence="1">
    <location>
        <begin position="50"/>
        <end position="225"/>
    </location>
</feature>
<evidence type="ECO:0000313" key="2">
    <source>
        <dbReference type="EMBL" id="NNF08140.1"/>
    </source>
</evidence>
<dbReference type="InterPro" id="IPR001279">
    <property type="entry name" value="Metallo-B-lactamas"/>
</dbReference>
<dbReference type="CDD" id="cd07715">
    <property type="entry name" value="TaR3-like_MBL-fold"/>
    <property type="match status" value="1"/>
</dbReference>
<organism evidence="2 3">
    <name type="scientific">Eiseniibacteriota bacterium</name>
    <dbReference type="NCBI Taxonomy" id="2212470"/>
    <lineage>
        <taxon>Bacteria</taxon>
        <taxon>Candidatus Eiseniibacteriota</taxon>
    </lineage>
</organism>
<dbReference type="PANTHER" id="PTHR42663">
    <property type="entry name" value="HYDROLASE C777.06C-RELATED-RELATED"/>
    <property type="match status" value="1"/>
</dbReference>
<reference evidence="2 3" key="1">
    <citation type="submission" date="2020-03" db="EMBL/GenBank/DDBJ databases">
        <title>Metabolic flexibility allows generalist bacteria to become dominant in a frequently disturbed ecosystem.</title>
        <authorList>
            <person name="Chen Y.-J."/>
            <person name="Leung P.M."/>
            <person name="Bay S.K."/>
            <person name="Hugenholtz P."/>
            <person name="Kessler A.J."/>
            <person name="Shelley G."/>
            <person name="Waite D.W."/>
            <person name="Cook P.L."/>
            <person name="Greening C."/>
        </authorList>
    </citation>
    <scope>NUCLEOTIDE SEQUENCE [LARGE SCALE GENOMIC DNA]</scope>
    <source>
        <strain evidence="2">SS_bin_28</strain>
    </source>
</reference>
<dbReference type="Gene3D" id="3.60.15.10">
    <property type="entry name" value="Ribonuclease Z/Hydroxyacylglutathione hydrolase-like"/>
    <property type="match status" value="1"/>
</dbReference>
<dbReference type="AlphaFoldDB" id="A0A7Y2EBR8"/>
<dbReference type="GO" id="GO:0016787">
    <property type="term" value="F:hydrolase activity"/>
    <property type="evidence" value="ECO:0007669"/>
    <property type="project" value="UniProtKB-KW"/>
</dbReference>
<dbReference type="SUPFAM" id="SSF56281">
    <property type="entry name" value="Metallo-hydrolase/oxidoreductase"/>
    <property type="match status" value="1"/>
</dbReference>